<protein>
    <recommendedName>
        <fullName evidence="2">B box-type domain-containing protein</fullName>
    </recommendedName>
</protein>
<gene>
    <name evidence="3" type="ORF">MCOR_56441</name>
</gene>
<dbReference type="InterPro" id="IPR000315">
    <property type="entry name" value="Znf_B-box"/>
</dbReference>
<reference evidence="3 4" key="1">
    <citation type="submission" date="2020-06" db="EMBL/GenBank/DDBJ databases">
        <authorList>
            <person name="Li R."/>
            <person name="Bekaert M."/>
        </authorList>
    </citation>
    <scope>NUCLEOTIDE SEQUENCE [LARGE SCALE GENOMIC DNA]</scope>
    <source>
        <strain evidence="4">wild</strain>
    </source>
</reference>
<sequence>MASHHITHAMHGYLFCKLCESETDIKWKCLQCDIIMCEKCKLRIHPNIKNAKDHKVIDIKEAGQHSSKLDFRNIKCAEHLGQICNGFCLSCDRIVCPICTSKTYHRHALLEIGEGYEIQMEKLKNKQKKIRTNMEILAQRKAQLIDTVKMENSKYRETKKKIHSQNVVLKNVVDHLTEKLAKDLDQKWEGIHNYTEKEEKKISQQKKSLETCHSKLEDIVKSRNVAKFFDDFGKITNNIEDTEPVEPFELKSIPTFLPGEVTENNIGSFHEVTDKIHFRVMKQFNTEIPRVDYISSGADNSVWITCNTPGILHQVKLDENLQTCSSFKMKIFGMAENKSNDLLLITGGESVLKKVDGSTGDVVDTNYDVDPLIPTAIHVMENDTILIGTRSSGPLFPVTGRRVIISMEKDGRQKSLLERDKNNLRLFTYTENISSTKNGHICLVDQLHSDGRGRVLIIGHNREILQTYSGHPDLNTKTRPFKPVGIATTPSNKIIVPNLNFHTLHILNSLGHFITYFNTKDVGIQHPYSMAFRNNGQLYIGCTTPIGNSDKAKLYEVEMSE</sequence>
<dbReference type="PROSITE" id="PS50119">
    <property type="entry name" value="ZF_BBOX"/>
    <property type="match status" value="1"/>
</dbReference>
<dbReference type="PANTHER" id="PTHR25462">
    <property type="entry name" value="BONUS, ISOFORM C-RELATED"/>
    <property type="match status" value="1"/>
</dbReference>
<dbReference type="GO" id="GO:0005654">
    <property type="term" value="C:nucleoplasm"/>
    <property type="evidence" value="ECO:0007669"/>
    <property type="project" value="TreeGrafter"/>
</dbReference>
<dbReference type="GO" id="GO:0008270">
    <property type="term" value="F:zinc ion binding"/>
    <property type="evidence" value="ECO:0007669"/>
    <property type="project" value="UniProtKB-KW"/>
</dbReference>
<evidence type="ECO:0000313" key="4">
    <source>
        <dbReference type="Proteomes" id="UP000507470"/>
    </source>
</evidence>
<keyword evidence="4" id="KW-1185">Reference proteome</keyword>
<dbReference type="OrthoDB" id="6058464at2759"/>
<keyword evidence="1" id="KW-0479">Metal-binding</keyword>
<dbReference type="SUPFAM" id="SSF63829">
    <property type="entry name" value="Calcium-dependent phosphotriesterase"/>
    <property type="match status" value="1"/>
</dbReference>
<dbReference type="PANTHER" id="PTHR25462:SF296">
    <property type="entry name" value="MEIOTIC P26, ISOFORM F"/>
    <property type="match status" value="1"/>
</dbReference>
<dbReference type="Gene3D" id="2.120.10.30">
    <property type="entry name" value="TolB, C-terminal domain"/>
    <property type="match status" value="1"/>
</dbReference>
<dbReference type="Gene3D" id="3.30.160.60">
    <property type="entry name" value="Classic Zinc Finger"/>
    <property type="match status" value="1"/>
</dbReference>
<dbReference type="SMART" id="SM00336">
    <property type="entry name" value="BBOX"/>
    <property type="match status" value="2"/>
</dbReference>
<evidence type="ECO:0000259" key="2">
    <source>
        <dbReference type="PROSITE" id="PS50119"/>
    </source>
</evidence>
<evidence type="ECO:0000256" key="1">
    <source>
        <dbReference type="PROSITE-ProRule" id="PRU00024"/>
    </source>
</evidence>
<dbReference type="EMBL" id="CACVKT020010046">
    <property type="protein sequence ID" value="CAC5424547.1"/>
    <property type="molecule type" value="Genomic_DNA"/>
</dbReference>
<keyword evidence="1" id="KW-0862">Zinc</keyword>
<dbReference type="Proteomes" id="UP000507470">
    <property type="component" value="Unassembled WGS sequence"/>
</dbReference>
<name>A0A6J8EVH3_MYTCO</name>
<dbReference type="InterPro" id="IPR011042">
    <property type="entry name" value="6-blade_b-propeller_TolB-like"/>
</dbReference>
<dbReference type="InterPro" id="IPR047153">
    <property type="entry name" value="TRIM45/56/19-like"/>
</dbReference>
<organism evidence="3 4">
    <name type="scientific">Mytilus coruscus</name>
    <name type="common">Sea mussel</name>
    <dbReference type="NCBI Taxonomy" id="42192"/>
    <lineage>
        <taxon>Eukaryota</taxon>
        <taxon>Metazoa</taxon>
        <taxon>Spiralia</taxon>
        <taxon>Lophotrochozoa</taxon>
        <taxon>Mollusca</taxon>
        <taxon>Bivalvia</taxon>
        <taxon>Autobranchia</taxon>
        <taxon>Pteriomorphia</taxon>
        <taxon>Mytilida</taxon>
        <taxon>Mytiloidea</taxon>
        <taxon>Mytilidae</taxon>
        <taxon>Mytilinae</taxon>
        <taxon>Mytilus</taxon>
    </lineage>
</organism>
<dbReference type="SUPFAM" id="SSF57845">
    <property type="entry name" value="B-box zinc-binding domain"/>
    <property type="match status" value="1"/>
</dbReference>
<evidence type="ECO:0000313" key="3">
    <source>
        <dbReference type="EMBL" id="CAC5424547.1"/>
    </source>
</evidence>
<feature type="domain" description="B box-type" evidence="2">
    <location>
        <begin position="71"/>
        <end position="106"/>
    </location>
</feature>
<proteinExistence type="predicted"/>
<keyword evidence="1" id="KW-0863">Zinc-finger</keyword>
<dbReference type="GO" id="GO:0061630">
    <property type="term" value="F:ubiquitin protein ligase activity"/>
    <property type="evidence" value="ECO:0007669"/>
    <property type="project" value="TreeGrafter"/>
</dbReference>
<dbReference type="AlphaFoldDB" id="A0A6J8EVH3"/>
<accession>A0A6J8EVH3</accession>